<keyword evidence="3" id="KW-1185">Reference proteome</keyword>
<feature type="compositionally biased region" description="Basic and acidic residues" evidence="1">
    <location>
        <begin position="1"/>
        <end position="12"/>
    </location>
</feature>
<dbReference type="EMBL" id="FAOZ01000033">
    <property type="protein sequence ID" value="CUU59928.1"/>
    <property type="molecule type" value="Genomic_DNA"/>
</dbReference>
<evidence type="ECO:0000313" key="2">
    <source>
        <dbReference type="EMBL" id="CUU59928.1"/>
    </source>
</evidence>
<dbReference type="Proteomes" id="UP000198802">
    <property type="component" value="Unassembled WGS sequence"/>
</dbReference>
<feature type="compositionally biased region" description="Polar residues" evidence="1">
    <location>
        <begin position="14"/>
        <end position="24"/>
    </location>
</feature>
<sequence>MKTESPKDEHQTLRMVQTSGQQLDRSAPSVWTAASSDPPDAGGPAWARSEAVKPGGITAVA</sequence>
<proteinExistence type="predicted"/>
<dbReference type="AlphaFoldDB" id="A0A0S4QYV2"/>
<protein>
    <submittedName>
        <fullName evidence="2">Uncharacterized protein</fullName>
    </submittedName>
</protein>
<gene>
    <name evidence="2" type="ORF">Ga0074812_13352</name>
</gene>
<reference evidence="3" key="1">
    <citation type="submission" date="2015-11" db="EMBL/GenBank/DDBJ databases">
        <authorList>
            <person name="Varghese N."/>
        </authorList>
    </citation>
    <scope>NUCLEOTIDE SEQUENCE [LARGE SCALE GENOMIC DNA]</scope>
    <source>
        <strain evidence="3">DSM 45899</strain>
    </source>
</reference>
<evidence type="ECO:0000313" key="3">
    <source>
        <dbReference type="Proteomes" id="UP000198802"/>
    </source>
</evidence>
<organism evidence="2 3">
    <name type="scientific">Parafrankia irregularis</name>
    <dbReference type="NCBI Taxonomy" id="795642"/>
    <lineage>
        <taxon>Bacteria</taxon>
        <taxon>Bacillati</taxon>
        <taxon>Actinomycetota</taxon>
        <taxon>Actinomycetes</taxon>
        <taxon>Frankiales</taxon>
        <taxon>Frankiaceae</taxon>
        <taxon>Parafrankia</taxon>
    </lineage>
</organism>
<evidence type="ECO:0000256" key="1">
    <source>
        <dbReference type="SAM" id="MobiDB-lite"/>
    </source>
</evidence>
<feature type="region of interest" description="Disordered" evidence="1">
    <location>
        <begin position="1"/>
        <end position="61"/>
    </location>
</feature>
<name>A0A0S4QYV2_9ACTN</name>
<accession>A0A0S4QYV2</accession>